<proteinExistence type="predicted"/>
<organism evidence="2">
    <name type="scientific">viral metagenome</name>
    <dbReference type="NCBI Taxonomy" id="1070528"/>
    <lineage>
        <taxon>unclassified sequences</taxon>
        <taxon>metagenomes</taxon>
        <taxon>organismal metagenomes</taxon>
    </lineage>
</organism>
<dbReference type="GO" id="GO:0051999">
    <property type="term" value="P:mannosyl-inositol phosphorylceramide biosynthetic process"/>
    <property type="evidence" value="ECO:0007669"/>
    <property type="project" value="TreeGrafter"/>
</dbReference>
<reference evidence="2" key="1">
    <citation type="journal article" date="2020" name="Nature">
        <title>Giant virus diversity and host interactions through global metagenomics.</title>
        <authorList>
            <person name="Schulz F."/>
            <person name="Roux S."/>
            <person name="Paez-Espino D."/>
            <person name="Jungbluth S."/>
            <person name="Walsh D.A."/>
            <person name="Denef V.J."/>
            <person name="McMahon K.D."/>
            <person name="Konstantinidis K.T."/>
            <person name="Eloe-Fadrosh E.A."/>
            <person name="Kyrpides N.C."/>
            <person name="Woyke T."/>
        </authorList>
    </citation>
    <scope>NUCLEOTIDE SEQUENCE</scope>
    <source>
        <strain evidence="2">GVMAG-M-3300023179-33</strain>
    </source>
</reference>
<dbReference type="PANTHER" id="PTHR32385">
    <property type="entry name" value="MANNOSYL PHOSPHORYLINOSITOL CERAMIDE SYNTHASE"/>
    <property type="match status" value="1"/>
</dbReference>
<protein>
    <submittedName>
        <fullName evidence="2">Uncharacterized protein</fullName>
    </submittedName>
</protein>
<keyword evidence="1" id="KW-0808">Transferase</keyword>
<dbReference type="EMBL" id="MN739827">
    <property type="protein sequence ID" value="QHT27715.1"/>
    <property type="molecule type" value="Genomic_DNA"/>
</dbReference>
<dbReference type="GO" id="GO:0016020">
    <property type="term" value="C:membrane"/>
    <property type="evidence" value="ECO:0007669"/>
    <property type="project" value="GOC"/>
</dbReference>
<dbReference type="InterPro" id="IPR029044">
    <property type="entry name" value="Nucleotide-diphossugar_trans"/>
</dbReference>
<name>A0A6C0EK22_9ZZZZ</name>
<dbReference type="SUPFAM" id="SSF53448">
    <property type="entry name" value="Nucleotide-diphospho-sugar transferases"/>
    <property type="match status" value="1"/>
</dbReference>
<evidence type="ECO:0000256" key="1">
    <source>
        <dbReference type="ARBA" id="ARBA00022679"/>
    </source>
</evidence>
<dbReference type="Gene3D" id="3.90.550.20">
    <property type="match status" value="1"/>
</dbReference>
<dbReference type="AlphaFoldDB" id="A0A6C0EK22"/>
<dbReference type="InterPro" id="IPR007577">
    <property type="entry name" value="GlycoTrfase_DXD_sugar-bd_CS"/>
</dbReference>
<accession>A0A6C0EK22</accession>
<dbReference type="PANTHER" id="PTHR32385:SF15">
    <property type="entry name" value="INOSITOL PHOSPHOCERAMIDE MANNOSYLTRANSFERASE 1"/>
    <property type="match status" value="1"/>
</dbReference>
<dbReference type="Pfam" id="PF04488">
    <property type="entry name" value="Gly_transf_sug"/>
    <property type="match status" value="1"/>
</dbReference>
<dbReference type="GO" id="GO:0000030">
    <property type="term" value="F:mannosyltransferase activity"/>
    <property type="evidence" value="ECO:0007669"/>
    <property type="project" value="TreeGrafter"/>
</dbReference>
<dbReference type="InterPro" id="IPR051706">
    <property type="entry name" value="Glycosyltransferase_domain"/>
</dbReference>
<sequence>MELPKNIYFYWDTLEIPEEALNNVKNYKAQNRDFNVKILNDEDINIYKNEFPELIELFHLATISALKADIIRLIFLYKEGGIWIDMNTTLEINDGIKILYDRYKQYDFVITIQPTCRNDLKTSCLISKINSKLAYDTIIKMTENLKRHYELEKKSQEYISYNFFLFVAPVVFFDLLEYHYDDEFRKKINNEFIKDNDNNIITLKSKKFEEYNCGLMDVDPKLLHFYGCNMSHHHGENFHKHWSNLQKTQKLFF</sequence>
<evidence type="ECO:0000313" key="2">
    <source>
        <dbReference type="EMBL" id="QHT27715.1"/>
    </source>
</evidence>